<dbReference type="RefSeq" id="XP_041690948.1">
    <property type="nucleotide sequence ID" value="XM_041825582.1"/>
</dbReference>
<gene>
    <name evidence="1" type="ORF">FMAN_14179</name>
</gene>
<comment type="caution">
    <text evidence="1">The sequence shown here is derived from an EMBL/GenBank/DDBJ whole genome shotgun (WGS) entry which is preliminary data.</text>
</comment>
<dbReference type="Proteomes" id="UP000184255">
    <property type="component" value="Unassembled WGS sequence"/>
</dbReference>
<keyword evidence="2" id="KW-1185">Reference proteome</keyword>
<dbReference type="EMBL" id="FCQH01000022">
    <property type="protein sequence ID" value="CVL08168.1"/>
    <property type="molecule type" value="Genomic_DNA"/>
</dbReference>
<dbReference type="VEuPathDB" id="FungiDB:FMAN_14179"/>
<dbReference type="AlphaFoldDB" id="A0A1L7UBR7"/>
<organism evidence="1 2">
    <name type="scientific">Fusarium mangiferae</name>
    <name type="common">Mango malformation disease fungus</name>
    <dbReference type="NCBI Taxonomy" id="192010"/>
    <lineage>
        <taxon>Eukaryota</taxon>
        <taxon>Fungi</taxon>
        <taxon>Dikarya</taxon>
        <taxon>Ascomycota</taxon>
        <taxon>Pezizomycotina</taxon>
        <taxon>Sordariomycetes</taxon>
        <taxon>Hypocreomycetidae</taxon>
        <taxon>Hypocreales</taxon>
        <taxon>Nectriaceae</taxon>
        <taxon>Fusarium</taxon>
        <taxon>Fusarium fujikuroi species complex</taxon>
    </lineage>
</organism>
<name>A0A1L7UBR7_FUSMA</name>
<proteinExistence type="predicted"/>
<dbReference type="GeneID" id="65093428"/>
<accession>A0A1L7UBR7</accession>
<evidence type="ECO:0000313" key="2">
    <source>
        <dbReference type="Proteomes" id="UP000184255"/>
    </source>
</evidence>
<evidence type="ECO:0000313" key="1">
    <source>
        <dbReference type="EMBL" id="CVL08168.1"/>
    </source>
</evidence>
<sequence>MRVALSHLRCNESLKSALGSAIWGMFGWQVSWIEELFQATMPAWKTIFEDFKIKQLFESYDVQVRSYIIFLMPLDDKGRRRVTALQSLWAGW</sequence>
<reference evidence="2" key="1">
    <citation type="journal article" date="2016" name="Genome Biol. Evol.">
        <title>Comparative 'omics' of the Fusarium fujikuroi species complex highlights differences in genetic potential and metabolite synthesis.</title>
        <authorList>
            <person name="Niehaus E.-M."/>
            <person name="Muensterkoetter M."/>
            <person name="Proctor R.H."/>
            <person name="Brown D.W."/>
            <person name="Sharon A."/>
            <person name="Idan Y."/>
            <person name="Oren-Young L."/>
            <person name="Sieber C.M."/>
            <person name="Novak O."/>
            <person name="Pencik A."/>
            <person name="Tarkowska D."/>
            <person name="Hromadova K."/>
            <person name="Freeman S."/>
            <person name="Maymon M."/>
            <person name="Elazar M."/>
            <person name="Youssef S.A."/>
            <person name="El-Shabrawy E.S.M."/>
            <person name="Shalaby A.B.A."/>
            <person name="Houterman P."/>
            <person name="Brock N.L."/>
            <person name="Burkhardt I."/>
            <person name="Tsavkelova E.A."/>
            <person name="Dickschat J.S."/>
            <person name="Galuszka P."/>
            <person name="Gueldener U."/>
            <person name="Tudzynski B."/>
        </authorList>
    </citation>
    <scope>NUCLEOTIDE SEQUENCE [LARGE SCALE GENOMIC DNA]</scope>
    <source>
        <strain evidence="2">MRC7560</strain>
    </source>
</reference>
<protein>
    <submittedName>
        <fullName evidence="1">Uncharacterized protein</fullName>
    </submittedName>
</protein>